<dbReference type="SUPFAM" id="SSF53067">
    <property type="entry name" value="Actin-like ATPase domain"/>
    <property type="match status" value="1"/>
</dbReference>
<organism evidence="2 3">
    <name type="scientific">Shewanella piezotolerans (strain WP3 / JCM 13877)</name>
    <dbReference type="NCBI Taxonomy" id="225849"/>
    <lineage>
        <taxon>Bacteria</taxon>
        <taxon>Pseudomonadati</taxon>
        <taxon>Pseudomonadota</taxon>
        <taxon>Gammaproteobacteria</taxon>
        <taxon>Alteromonadales</taxon>
        <taxon>Shewanellaceae</taxon>
        <taxon>Shewanella</taxon>
    </lineage>
</organism>
<dbReference type="EMBL" id="CP000472">
    <property type="protein sequence ID" value="ACJ30856.1"/>
    <property type="molecule type" value="Genomic_DNA"/>
</dbReference>
<evidence type="ECO:0000256" key="1">
    <source>
        <dbReference type="ARBA" id="ARBA00006479"/>
    </source>
</evidence>
<dbReference type="RefSeq" id="WP_020914193.1">
    <property type="nucleotide sequence ID" value="NC_011566.1"/>
</dbReference>
<dbReference type="InterPro" id="IPR000600">
    <property type="entry name" value="ROK"/>
</dbReference>
<dbReference type="Proteomes" id="UP000000753">
    <property type="component" value="Chromosome"/>
</dbReference>
<evidence type="ECO:0000313" key="2">
    <source>
        <dbReference type="EMBL" id="ACJ30856.1"/>
    </source>
</evidence>
<proteinExistence type="inferred from homology"/>
<name>B8CU00_SHEPW</name>
<dbReference type="Pfam" id="PF00480">
    <property type="entry name" value="ROK"/>
    <property type="match status" value="1"/>
</dbReference>
<keyword evidence="3" id="KW-1185">Reference proteome</keyword>
<dbReference type="GO" id="GO:0006351">
    <property type="term" value="P:DNA-templated transcription"/>
    <property type="evidence" value="ECO:0007669"/>
    <property type="project" value="TreeGrafter"/>
</dbReference>
<dbReference type="PANTHER" id="PTHR18964:SF149">
    <property type="entry name" value="BIFUNCTIONAL UDP-N-ACETYLGLUCOSAMINE 2-EPIMERASE_N-ACETYLMANNOSAMINE KINASE"/>
    <property type="match status" value="1"/>
</dbReference>
<protein>
    <submittedName>
        <fullName evidence="2">ROK family protein</fullName>
    </submittedName>
</protein>
<dbReference type="OrthoDB" id="3189808at2"/>
<reference evidence="2 3" key="1">
    <citation type="journal article" date="2008" name="PLoS ONE">
        <title>Environmental adaptation: genomic analysis of the piezotolerant and psychrotolerant deep-sea iron reducing bacterium Shewanella piezotolerans WP3.</title>
        <authorList>
            <person name="Wang F."/>
            <person name="Wang J."/>
            <person name="Jian H."/>
            <person name="Zhang B."/>
            <person name="Li S."/>
            <person name="Wang F."/>
            <person name="Zeng X."/>
            <person name="Gao L."/>
            <person name="Bartlett D.H."/>
            <person name="Yu J."/>
            <person name="Hu S."/>
            <person name="Xiao X."/>
        </authorList>
    </citation>
    <scope>NUCLEOTIDE SEQUENCE [LARGE SCALE GENOMIC DNA]</scope>
    <source>
        <strain evidence="3">WP3 / JCM 13877</strain>
    </source>
</reference>
<dbReference type="Gene3D" id="3.30.420.40">
    <property type="match status" value="3"/>
</dbReference>
<dbReference type="CDD" id="cd23763">
    <property type="entry name" value="ASKHA_ATPase_ROK"/>
    <property type="match status" value="1"/>
</dbReference>
<gene>
    <name evidence="2" type="ordered locus">swp_4198</name>
</gene>
<dbReference type="KEGG" id="swp:swp_4198"/>
<dbReference type="PANTHER" id="PTHR18964">
    <property type="entry name" value="ROK (REPRESSOR, ORF, KINASE) FAMILY"/>
    <property type="match status" value="1"/>
</dbReference>
<dbReference type="InterPro" id="IPR043129">
    <property type="entry name" value="ATPase_NBD"/>
</dbReference>
<dbReference type="STRING" id="225849.swp_4198"/>
<dbReference type="HOGENOM" id="CLU_1073230_0_0_6"/>
<comment type="similarity">
    <text evidence="1">Belongs to the ROK (NagC/XylR) family.</text>
</comment>
<dbReference type="AlphaFoldDB" id="B8CU00"/>
<dbReference type="eggNOG" id="COG1940">
    <property type="taxonomic scope" value="Bacteria"/>
</dbReference>
<evidence type="ECO:0000313" key="3">
    <source>
        <dbReference type="Proteomes" id="UP000000753"/>
    </source>
</evidence>
<accession>B8CU00</accession>
<dbReference type="GO" id="GO:0003677">
    <property type="term" value="F:DNA binding"/>
    <property type="evidence" value="ECO:0007669"/>
    <property type="project" value="TreeGrafter"/>
</dbReference>
<sequence length="256" mass="27483">MQTLTVDISGSKALFEIETQGRIEQYKIGASDSFNIDSLNIQIAELEQDYDLNGYSLGIAVPGLVQDKQLVTCKSLPGLNGLSAGQLVTRAKQIIIANDSDAAMQALLEPKQQCELLVMCDTGIGMSIAINGKPFTGAAGIAGELGHCRVMTESGEFNLERLASGESIVARNLSSSADLYRAGSYLGMGLAWAVNLFNPSRVYLAGSMMNNLDYYKGCVDTLKQMALRAPLASAKINRVDDRETIVCRGLKVMLTS</sequence>